<evidence type="ECO:0000256" key="1">
    <source>
        <dbReference type="SAM" id="MobiDB-lite"/>
    </source>
</evidence>
<dbReference type="Proteomes" id="UP000501690">
    <property type="component" value="Linkage Group LG4"/>
</dbReference>
<accession>A0A4D6LMX7</accession>
<keyword evidence="3" id="KW-1185">Reference proteome</keyword>
<reference evidence="2 3" key="1">
    <citation type="submission" date="2019-04" db="EMBL/GenBank/DDBJ databases">
        <title>An improved genome assembly and genetic linkage map for asparagus bean, Vigna unguiculata ssp. sesquipedialis.</title>
        <authorList>
            <person name="Xia Q."/>
            <person name="Zhang R."/>
            <person name="Dong Y."/>
        </authorList>
    </citation>
    <scope>NUCLEOTIDE SEQUENCE [LARGE SCALE GENOMIC DNA]</scope>
    <source>
        <tissue evidence="2">Leaf</tissue>
    </source>
</reference>
<evidence type="ECO:0000313" key="2">
    <source>
        <dbReference type="EMBL" id="QCD89853.1"/>
    </source>
</evidence>
<gene>
    <name evidence="2" type="ORF">DEO72_LG4g803</name>
</gene>
<feature type="compositionally biased region" description="Basic residues" evidence="1">
    <location>
        <begin position="89"/>
        <end position="98"/>
    </location>
</feature>
<proteinExistence type="predicted"/>
<protein>
    <submittedName>
        <fullName evidence="2">Uncharacterized protein</fullName>
    </submittedName>
</protein>
<name>A0A4D6LMX7_VIGUN</name>
<sequence length="126" mass="14684">MRAIYLDLPYEPQLAHSHWKHSPTRATTQKFLVFIRHPEPQLKRCHSESQLKECHVLNPYLEPQLKRYILSYNSRNTSKPTFEISSKPCRPRTSKTSKTHFSASTILHGAAPKSPGETRFQTTRRL</sequence>
<evidence type="ECO:0000313" key="3">
    <source>
        <dbReference type="Proteomes" id="UP000501690"/>
    </source>
</evidence>
<organism evidence="2 3">
    <name type="scientific">Vigna unguiculata</name>
    <name type="common">Cowpea</name>
    <dbReference type="NCBI Taxonomy" id="3917"/>
    <lineage>
        <taxon>Eukaryota</taxon>
        <taxon>Viridiplantae</taxon>
        <taxon>Streptophyta</taxon>
        <taxon>Embryophyta</taxon>
        <taxon>Tracheophyta</taxon>
        <taxon>Spermatophyta</taxon>
        <taxon>Magnoliopsida</taxon>
        <taxon>eudicotyledons</taxon>
        <taxon>Gunneridae</taxon>
        <taxon>Pentapetalae</taxon>
        <taxon>rosids</taxon>
        <taxon>fabids</taxon>
        <taxon>Fabales</taxon>
        <taxon>Fabaceae</taxon>
        <taxon>Papilionoideae</taxon>
        <taxon>50 kb inversion clade</taxon>
        <taxon>NPAAA clade</taxon>
        <taxon>indigoferoid/millettioid clade</taxon>
        <taxon>Phaseoleae</taxon>
        <taxon>Vigna</taxon>
    </lineage>
</organism>
<dbReference type="EMBL" id="CP039348">
    <property type="protein sequence ID" value="QCD89853.1"/>
    <property type="molecule type" value="Genomic_DNA"/>
</dbReference>
<feature type="region of interest" description="Disordered" evidence="1">
    <location>
        <begin position="79"/>
        <end position="126"/>
    </location>
</feature>
<dbReference type="AlphaFoldDB" id="A0A4D6LMX7"/>